<dbReference type="SUPFAM" id="SSF53756">
    <property type="entry name" value="UDP-Glycosyltransferase/glycogen phosphorylase"/>
    <property type="match status" value="1"/>
</dbReference>
<protein>
    <submittedName>
        <fullName evidence="3">Glycosyltransferase family 4 protein</fullName>
        <ecNumber evidence="3">2.4.-.-</ecNumber>
    </submittedName>
</protein>
<dbReference type="GO" id="GO:0009103">
    <property type="term" value="P:lipopolysaccharide biosynthetic process"/>
    <property type="evidence" value="ECO:0007669"/>
    <property type="project" value="TreeGrafter"/>
</dbReference>
<dbReference type="EMBL" id="CP130144">
    <property type="protein sequence ID" value="WNZ47629.1"/>
    <property type="molecule type" value="Genomic_DNA"/>
</dbReference>
<sequence>MRVIAKPAYKNRTKNPYNWLLYHHLEHLGADIHDCSLLRCLFERYDILHVHWPEDGLNAREYSQVFYRLLSLFLIVKLAKCKGAKLVWTSHNYRAHERHYPRLEKCFWQTFLNQIDGYISLSHQGREILLHSFPQLQQKPCLVSSHGHYQDAYPNDVDRQTARDRFSILPDQFVIAHFGRIRQYKNVPHLIETFRQLPDPKLVLLIAGAPETKEIQHCILEGATNDPRVQVNLETLREEEFQYYLQAADLVILPYFEVLNSGSALLSLSFGCPTLLPNKGSMRELQEQVGKQWIKLYEDELTVSVLKDAISWASINRFDSIDLSHFDWDEIAQETFDFFKLLDRDPV</sequence>
<name>A0AA96X0L8_LEPBY</name>
<evidence type="ECO:0000259" key="2">
    <source>
        <dbReference type="Pfam" id="PF00534"/>
    </source>
</evidence>
<accession>A0AA96X0L8</accession>
<dbReference type="RefSeq" id="WP_316428224.1">
    <property type="nucleotide sequence ID" value="NZ_CP130144.1"/>
</dbReference>
<proteinExistence type="predicted"/>
<organism evidence="3">
    <name type="scientific">Leptolyngbya boryana CZ1</name>
    <dbReference type="NCBI Taxonomy" id="3060204"/>
    <lineage>
        <taxon>Bacteria</taxon>
        <taxon>Bacillati</taxon>
        <taxon>Cyanobacteriota</taxon>
        <taxon>Cyanophyceae</taxon>
        <taxon>Leptolyngbyales</taxon>
        <taxon>Leptolyngbyaceae</taxon>
        <taxon>Leptolyngbya group</taxon>
        <taxon>Leptolyngbya</taxon>
    </lineage>
</organism>
<dbReference type="AlphaFoldDB" id="A0AA96X0L8"/>
<reference evidence="3" key="1">
    <citation type="journal article" date="2023" name="Plants (Basel)">
        <title>Genomic Analysis of Leptolyngbya boryana CZ1 Reveals Efficient Carbon Fixation Modules.</title>
        <authorList>
            <person name="Bai X."/>
            <person name="Wang H."/>
            <person name="Cheng W."/>
            <person name="Wang J."/>
            <person name="Ma M."/>
            <person name="Hu H."/>
            <person name="Song Z."/>
            <person name="Ma H."/>
            <person name="Fan Y."/>
            <person name="Du C."/>
            <person name="Xu J."/>
        </authorList>
    </citation>
    <scope>NUCLEOTIDE SEQUENCE</scope>
    <source>
        <strain evidence="3">CZ1</strain>
    </source>
</reference>
<dbReference type="GO" id="GO:0016757">
    <property type="term" value="F:glycosyltransferase activity"/>
    <property type="evidence" value="ECO:0007669"/>
    <property type="project" value="UniProtKB-KW"/>
</dbReference>
<evidence type="ECO:0000313" key="3">
    <source>
        <dbReference type="EMBL" id="WNZ47629.1"/>
    </source>
</evidence>
<keyword evidence="3" id="KW-0328">Glycosyltransferase</keyword>
<dbReference type="PANTHER" id="PTHR46401:SF2">
    <property type="entry name" value="GLYCOSYLTRANSFERASE WBBK-RELATED"/>
    <property type="match status" value="1"/>
</dbReference>
<dbReference type="EC" id="2.4.-.-" evidence="3"/>
<dbReference type="Pfam" id="PF00534">
    <property type="entry name" value="Glycos_transf_1"/>
    <property type="match status" value="1"/>
</dbReference>
<dbReference type="PANTHER" id="PTHR46401">
    <property type="entry name" value="GLYCOSYLTRANSFERASE WBBK-RELATED"/>
    <property type="match status" value="1"/>
</dbReference>
<dbReference type="Gene3D" id="3.40.50.2000">
    <property type="entry name" value="Glycogen Phosphorylase B"/>
    <property type="match status" value="2"/>
</dbReference>
<dbReference type="InterPro" id="IPR001296">
    <property type="entry name" value="Glyco_trans_1"/>
</dbReference>
<keyword evidence="1 3" id="KW-0808">Transferase</keyword>
<reference evidence="3" key="2">
    <citation type="submission" date="2023-07" db="EMBL/GenBank/DDBJ databases">
        <authorList>
            <person name="Bai X.-H."/>
            <person name="Wang H.-H."/>
            <person name="Wang J."/>
            <person name="Ma M.-Y."/>
            <person name="Hu H.-H."/>
            <person name="Song Z.-L."/>
            <person name="Ma H.-G."/>
            <person name="Fan Y."/>
            <person name="Du C.-Y."/>
            <person name="Xu J.-C."/>
        </authorList>
    </citation>
    <scope>NUCLEOTIDE SEQUENCE</scope>
    <source>
        <strain evidence="3">CZ1</strain>
    </source>
</reference>
<gene>
    <name evidence="3" type="ORF">Q2T42_07265</name>
</gene>
<dbReference type="CDD" id="cd03801">
    <property type="entry name" value="GT4_PimA-like"/>
    <property type="match status" value="1"/>
</dbReference>
<evidence type="ECO:0000256" key="1">
    <source>
        <dbReference type="ARBA" id="ARBA00022679"/>
    </source>
</evidence>
<feature type="domain" description="Glycosyl transferase family 1" evidence="2">
    <location>
        <begin position="159"/>
        <end position="285"/>
    </location>
</feature>